<dbReference type="AlphaFoldDB" id="A0A317U0I7"/>
<dbReference type="EMBL" id="RZGX01000018">
    <property type="protein sequence ID" value="RUR21249.1"/>
    <property type="molecule type" value="Genomic_DNA"/>
</dbReference>
<keyword evidence="5" id="KW-1185">Reference proteome</keyword>
<proteinExistence type="predicted"/>
<gene>
    <name evidence="2" type="ORF">DGG96_12015</name>
    <name evidence="3" type="ORF">ELY20_13160</name>
</gene>
<accession>A0A317U0I7</accession>
<name>A0A317U0I7_9GAMM</name>
<dbReference type="RefSeq" id="WP_110142907.1">
    <property type="nucleotide sequence ID" value="NZ_QHJG01000019.1"/>
</dbReference>
<evidence type="ECO:0000313" key="5">
    <source>
        <dbReference type="Proteomes" id="UP000287374"/>
    </source>
</evidence>
<keyword evidence="1" id="KW-1133">Transmembrane helix</keyword>
<keyword evidence="1" id="KW-0812">Transmembrane</keyword>
<comment type="caution">
    <text evidence="2">The sequence shown here is derived from an EMBL/GenBank/DDBJ whole genome shotgun (WGS) entry which is preliminary data.</text>
</comment>
<keyword evidence="1" id="KW-0472">Membrane</keyword>
<dbReference type="OrthoDB" id="5653737at2"/>
<evidence type="ECO:0000256" key="1">
    <source>
        <dbReference type="SAM" id="Phobius"/>
    </source>
</evidence>
<organism evidence="2 4">
    <name type="scientific">Legionella qingyii</name>
    <dbReference type="NCBI Taxonomy" id="2184757"/>
    <lineage>
        <taxon>Bacteria</taxon>
        <taxon>Pseudomonadati</taxon>
        <taxon>Pseudomonadota</taxon>
        <taxon>Gammaproteobacteria</taxon>
        <taxon>Legionellales</taxon>
        <taxon>Legionellaceae</taxon>
        <taxon>Legionella</taxon>
    </lineage>
</organism>
<reference evidence="2 4" key="1">
    <citation type="submission" date="2018-05" db="EMBL/GenBank/DDBJ databases">
        <title>Legionella qingyii sp.nov., whole genome shotgun sequence.</title>
        <authorList>
            <person name="Wu H."/>
            <person name="Zhu Q."/>
            <person name="Hu C."/>
        </authorList>
    </citation>
    <scope>NUCLEOTIDE SEQUENCE [LARGE SCALE GENOMIC DNA]</scope>
    <source>
        <strain evidence="2 4">HEB18</strain>
    </source>
</reference>
<evidence type="ECO:0000313" key="2">
    <source>
        <dbReference type="EMBL" id="PWY55351.1"/>
    </source>
</evidence>
<reference evidence="3 5" key="2">
    <citation type="submission" date="2018-12" db="EMBL/GenBank/DDBJ databases">
        <title>Legionella sp,whole genome shotgun sequence.</title>
        <authorList>
            <person name="Wu H."/>
        </authorList>
    </citation>
    <scope>NUCLEOTIDE SEQUENCE [LARGE SCALE GENOMIC DNA]</scope>
    <source>
        <strain evidence="5">km489</strain>
        <strain evidence="3">Km489</strain>
    </source>
</reference>
<evidence type="ECO:0000313" key="4">
    <source>
        <dbReference type="Proteomes" id="UP000247152"/>
    </source>
</evidence>
<protein>
    <submittedName>
        <fullName evidence="2">Uncharacterized protein</fullName>
    </submittedName>
</protein>
<evidence type="ECO:0000313" key="3">
    <source>
        <dbReference type="EMBL" id="RUR21249.1"/>
    </source>
</evidence>
<feature type="transmembrane region" description="Helical" evidence="1">
    <location>
        <begin position="7"/>
        <end position="31"/>
    </location>
</feature>
<dbReference type="EMBL" id="QHJG01000019">
    <property type="protein sequence ID" value="PWY55351.1"/>
    <property type="molecule type" value="Genomic_DNA"/>
</dbReference>
<sequence length="497" mass="51388">MGKQSGFLMMVIAILLVVVAGLATAFVSMIVSGTNSAISTISANNAYDLAKTGIEHGNYQLSLGVCNNAWSSIVTVTDQGEYQYSCSQNQATTTITSPLTATSSFIPVASVANFGAFGAITIDSEMIYYDGISGNTLLNLRRGQNGTIAAAHLSGAIASQSQYIISSQGGAPSLDAPNGKVTLNQAVLLFQGGAYYAVGTQGTNGIILKYDGASWLTVLTAGGVTLRGVEISSSYGLAVGSTATNEGYIYQFNGGSWALLGTVSDSNFMAVSCDIPNNPALCWIVGQSKSPPWPLMYYTGTGLPYNMKGMGSVPVSSVSCVNDICMATLPNDLYRFPINSTSPFDNRTNIGGTLNSIDCVQANSCVLVRSVGAVHYFNGSGWNSAFISGQSLNEVHCPSTGNCIVVGNNGVIFNCSLPITSNASCVAQTSPGTLNLRGVHCNAPSDCLAVGTGTVAYRYIGGVWTAISLPTSYTLNSVSGTGSGTVSGVIPTVLHNQ</sequence>
<dbReference type="Proteomes" id="UP000287374">
    <property type="component" value="Unassembled WGS sequence"/>
</dbReference>
<dbReference type="Proteomes" id="UP000247152">
    <property type="component" value="Unassembled WGS sequence"/>
</dbReference>